<dbReference type="Pfam" id="PF13304">
    <property type="entry name" value="AAA_21"/>
    <property type="match status" value="1"/>
</dbReference>
<evidence type="ECO:0000313" key="3">
    <source>
        <dbReference type="Proteomes" id="UP001629230"/>
    </source>
</evidence>
<protein>
    <submittedName>
        <fullName evidence="2">AAA family ATPase</fullName>
    </submittedName>
</protein>
<dbReference type="InterPro" id="IPR027417">
    <property type="entry name" value="P-loop_NTPase"/>
</dbReference>
<name>A0ABW9ALT1_9BURK</name>
<dbReference type="EMBL" id="JAQQEZ010000002">
    <property type="protein sequence ID" value="MFM0000201.1"/>
    <property type="molecule type" value="Genomic_DNA"/>
</dbReference>
<evidence type="ECO:0000259" key="1">
    <source>
        <dbReference type="Pfam" id="PF13304"/>
    </source>
</evidence>
<dbReference type="InterPro" id="IPR051396">
    <property type="entry name" value="Bact_Antivir_Def_Nuclease"/>
</dbReference>
<dbReference type="SUPFAM" id="SSF52540">
    <property type="entry name" value="P-loop containing nucleoside triphosphate hydrolases"/>
    <property type="match status" value="1"/>
</dbReference>
<feature type="domain" description="ATPase AAA-type core" evidence="1">
    <location>
        <begin position="201"/>
        <end position="279"/>
    </location>
</feature>
<dbReference type="PANTHER" id="PTHR43581:SF3">
    <property type="entry name" value="AAA+ ATPASE DOMAIN-CONTAINING PROTEIN"/>
    <property type="match status" value="1"/>
</dbReference>
<dbReference type="Gene3D" id="3.40.50.300">
    <property type="entry name" value="P-loop containing nucleotide triphosphate hydrolases"/>
    <property type="match status" value="1"/>
</dbReference>
<dbReference type="PANTHER" id="PTHR43581">
    <property type="entry name" value="ATP/GTP PHOSPHATASE"/>
    <property type="match status" value="1"/>
</dbReference>
<dbReference type="Proteomes" id="UP001629230">
    <property type="component" value="Unassembled WGS sequence"/>
</dbReference>
<reference evidence="2 3" key="1">
    <citation type="journal article" date="2024" name="Chem. Sci.">
        <title>Discovery of megapolipeptins by genome mining of a Burkholderiales bacteria collection.</title>
        <authorList>
            <person name="Paulo B.S."/>
            <person name="Recchia M.J.J."/>
            <person name="Lee S."/>
            <person name="Fergusson C.H."/>
            <person name="Romanowski S.B."/>
            <person name="Hernandez A."/>
            <person name="Krull N."/>
            <person name="Liu D.Y."/>
            <person name="Cavanagh H."/>
            <person name="Bos A."/>
            <person name="Gray C.A."/>
            <person name="Murphy B.T."/>
            <person name="Linington R.G."/>
            <person name="Eustaquio A.S."/>
        </authorList>
    </citation>
    <scope>NUCLEOTIDE SEQUENCE [LARGE SCALE GENOMIC DNA]</scope>
    <source>
        <strain evidence="2 3">RL17-350-BIC-A</strain>
    </source>
</reference>
<dbReference type="RefSeq" id="WP_408175806.1">
    <property type="nucleotide sequence ID" value="NZ_JAQQEZ010000002.1"/>
</dbReference>
<dbReference type="InterPro" id="IPR003959">
    <property type="entry name" value="ATPase_AAA_core"/>
</dbReference>
<comment type="caution">
    <text evidence="2">The sequence shown here is derived from an EMBL/GenBank/DDBJ whole genome shotgun (WGS) entry which is preliminary data.</text>
</comment>
<evidence type="ECO:0000313" key="2">
    <source>
        <dbReference type="EMBL" id="MFM0000201.1"/>
    </source>
</evidence>
<dbReference type="CDD" id="cd00267">
    <property type="entry name" value="ABC_ATPase"/>
    <property type="match status" value="1"/>
</dbReference>
<gene>
    <name evidence="2" type="ORF">PQR57_04135</name>
</gene>
<organism evidence="2 3">
    <name type="scientific">Paraburkholderia dipogonis</name>
    <dbReference type="NCBI Taxonomy" id="1211383"/>
    <lineage>
        <taxon>Bacteria</taxon>
        <taxon>Pseudomonadati</taxon>
        <taxon>Pseudomonadota</taxon>
        <taxon>Betaproteobacteria</taxon>
        <taxon>Burkholderiales</taxon>
        <taxon>Burkholderiaceae</taxon>
        <taxon>Paraburkholderia</taxon>
    </lineage>
</organism>
<sequence>MTIDFSWFGRTPDSQNKSPFGCTPELIDAGDLLDAIARYPTDSVPGRPQLPAIDPAAGVVTDAPAPTKATTEGPKVLTADAIGGALWTASPEFILFSERSGTLPNEIELDDKSAPTGNGAIAASNYLYAAQIDLPKMLKADRRARESFMVRANAKLTEAFNSFWSQTIGKDTKLSLTCDIQFRDASDTTRAGKPYLVFWISDGHTQLYPSQRSQGVRWFVSFFLQMKAAKSNYNSAMFLLDEPGANLHSKAQADVLRLINALRLEIPIVYSTHSPHLIEYEHLHRIHAVQRVGDDEDSPTTILDAHQLGAASSDTLSPILTAMGADLASQQTIQRRNNVLLEEVSGFYYLTAFWKLTGEKQAAHFIASTGVNKLPTLANLFLGWGLDFITVVDDDNQGRGVYKELMVDLYGGDVETANRFIIKLKGCDGIEDIFSTNDFKRHVLKDAAANVQQKNSDFLKRAGRSKPILALEFKLAVDNEQVRFTDLDDATQSAIKETVGSITKLLAEPLAKAA</sequence>
<accession>A0ABW9ALT1</accession>
<proteinExistence type="predicted"/>
<keyword evidence="3" id="KW-1185">Reference proteome</keyword>